<dbReference type="PANTHER" id="PTHR36173:SF2">
    <property type="entry name" value="RIBONUCLEASE VAPC16"/>
    <property type="match status" value="1"/>
</dbReference>
<name>A0A1H4P786_9MICO</name>
<organism evidence="6 7">
    <name type="scientific">Paramicrobacterium humi</name>
    <dbReference type="NCBI Taxonomy" id="640635"/>
    <lineage>
        <taxon>Bacteria</taxon>
        <taxon>Bacillati</taxon>
        <taxon>Actinomycetota</taxon>
        <taxon>Actinomycetes</taxon>
        <taxon>Micrococcales</taxon>
        <taxon>Microbacteriaceae</taxon>
        <taxon>Paramicrobacterium</taxon>
    </lineage>
</organism>
<dbReference type="Pfam" id="PF01850">
    <property type="entry name" value="PIN"/>
    <property type="match status" value="1"/>
</dbReference>
<evidence type="ECO:0000256" key="4">
    <source>
        <dbReference type="ARBA" id="ARBA00022842"/>
    </source>
</evidence>
<protein>
    <submittedName>
        <fullName evidence="6">PIN domain nuclease, a component of toxin-antitoxin system (PIN domain)</fullName>
    </submittedName>
</protein>
<dbReference type="RefSeq" id="WP_091184606.1">
    <property type="nucleotide sequence ID" value="NZ_FNRY01000001.1"/>
</dbReference>
<dbReference type="AlphaFoldDB" id="A0A1H4P786"/>
<keyword evidence="7" id="KW-1185">Reference proteome</keyword>
<dbReference type="Proteomes" id="UP000199183">
    <property type="component" value="Unassembled WGS sequence"/>
</dbReference>
<evidence type="ECO:0000259" key="5">
    <source>
        <dbReference type="Pfam" id="PF01850"/>
    </source>
</evidence>
<sequence>MRLLLDTNVVLWLLLGDRSRIPQAIVDRIEDTGNAVLVSAASVWEIAIKRSLGKLEIEDRWPRALNSLGFDHRPVTAEHAAAVEKLPWIHGDPFDRLLLAQAKLEGATVVTADERMRKYDVPSLWV</sequence>
<dbReference type="InterPro" id="IPR052919">
    <property type="entry name" value="TA_system_RNase"/>
</dbReference>
<evidence type="ECO:0000256" key="1">
    <source>
        <dbReference type="ARBA" id="ARBA00022722"/>
    </source>
</evidence>
<dbReference type="OrthoDB" id="9798990at2"/>
<dbReference type="Gene3D" id="3.40.50.1010">
    <property type="entry name" value="5'-nuclease"/>
    <property type="match status" value="1"/>
</dbReference>
<keyword evidence="4" id="KW-0460">Magnesium</keyword>
<evidence type="ECO:0000256" key="3">
    <source>
        <dbReference type="ARBA" id="ARBA00022801"/>
    </source>
</evidence>
<dbReference type="GO" id="GO:0004518">
    <property type="term" value="F:nuclease activity"/>
    <property type="evidence" value="ECO:0007669"/>
    <property type="project" value="UniProtKB-KW"/>
</dbReference>
<dbReference type="CDD" id="cd09872">
    <property type="entry name" value="PIN_Sll0205-like"/>
    <property type="match status" value="1"/>
</dbReference>
<dbReference type="InterPro" id="IPR041705">
    <property type="entry name" value="PIN_Sll0205"/>
</dbReference>
<proteinExistence type="predicted"/>
<keyword evidence="1" id="KW-0540">Nuclease</keyword>
<accession>A0A1H4P786</accession>
<dbReference type="InterPro" id="IPR002716">
    <property type="entry name" value="PIN_dom"/>
</dbReference>
<evidence type="ECO:0000313" key="7">
    <source>
        <dbReference type="Proteomes" id="UP000199183"/>
    </source>
</evidence>
<dbReference type="InterPro" id="IPR029060">
    <property type="entry name" value="PIN-like_dom_sf"/>
</dbReference>
<dbReference type="PANTHER" id="PTHR36173">
    <property type="entry name" value="RIBONUCLEASE VAPC16-RELATED"/>
    <property type="match status" value="1"/>
</dbReference>
<reference evidence="6 7" key="1">
    <citation type="submission" date="2016-10" db="EMBL/GenBank/DDBJ databases">
        <authorList>
            <person name="de Groot N.N."/>
        </authorList>
    </citation>
    <scope>NUCLEOTIDE SEQUENCE [LARGE SCALE GENOMIC DNA]</scope>
    <source>
        <strain evidence="6 7">DSM 21799</strain>
    </source>
</reference>
<keyword evidence="2" id="KW-0479">Metal-binding</keyword>
<feature type="domain" description="PIN" evidence="5">
    <location>
        <begin position="4"/>
        <end position="120"/>
    </location>
</feature>
<evidence type="ECO:0000313" key="6">
    <source>
        <dbReference type="EMBL" id="SEC03296.1"/>
    </source>
</evidence>
<dbReference type="SUPFAM" id="SSF88723">
    <property type="entry name" value="PIN domain-like"/>
    <property type="match status" value="1"/>
</dbReference>
<keyword evidence="3" id="KW-0378">Hydrolase</keyword>
<dbReference type="GO" id="GO:0016787">
    <property type="term" value="F:hydrolase activity"/>
    <property type="evidence" value="ECO:0007669"/>
    <property type="project" value="UniProtKB-KW"/>
</dbReference>
<dbReference type="GO" id="GO:0046872">
    <property type="term" value="F:metal ion binding"/>
    <property type="evidence" value="ECO:0007669"/>
    <property type="project" value="UniProtKB-KW"/>
</dbReference>
<dbReference type="STRING" id="640635.SAMN04489806_2418"/>
<gene>
    <name evidence="6" type="ORF">SAMN04489806_2418</name>
</gene>
<dbReference type="EMBL" id="FNRY01000001">
    <property type="protein sequence ID" value="SEC03296.1"/>
    <property type="molecule type" value="Genomic_DNA"/>
</dbReference>
<evidence type="ECO:0000256" key="2">
    <source>
        <dbReference type="ARBA" id="ARBA00022723"/>
    </source>
</evidence>